<evidence type="ECO:0000313" key="3">
    <source>
        <dbReference type="Proteomes" id="UP001210925"/>
    </source>
</evidence>
<feature type="transmembrane region" description="Helical" evidence="1">
    <location>
        <begin position="69"/>
        <end position="91"/>
    </location>
</feature>
<feature type="transmembrane region" description="Helical" evidence="1">
    <location>
        <begin position="103"/>
        <end position="126"/>
    </location>
</feature>
<dbReference type="Proteomes" id="UP001210925">
    <property type="component" value="Unassembled WGS sequence"/>
</dbReference>
<feature type="transmembrane region" description="Helical" evidence="1">
    <location>
        <begin position="178"/>
        <end position="198"/>
    </location>
</feature>
<accession>A0AAD5UFZ3</accession>
<protein>
    <submittedName>
        <fullName evidence="2">Uncharacterized protein</fullName>
    </submittedName>
</protein>
<keyword evidence="1" id="KW-1133">Transmembrane helix</keyword>
<keyword evidence="1" id="KW-0812">Transmembrane</keyword>
<name>A0AAD5UFZ3_9FUNG</name>
<keyword evidence="1" id="KW-0472">Membrane</keyword>
<comment type="caution">
    <text evidence="2">The sequence shown here is derived from an EMBL/GenBank/DDBJ whole genome shotgun (WGS) entry which is preliminary data.</text>
</comment>
<sequence length="266" mass="29503">MSTGFLIPLVTLVNGIALSNLNYTNVRQLKAIPALLFTLLMCNIIYAFIVNILQLNYFTVNSIGYNSLLFVNNIVDCLATFSFEICYLVRLQAFVIGKSNQRYVWFLLVVPLFYSLVPIFGIINLFDPTVISASLFNSVFFWTNMVLAFSNLITHFVLCFLVVKLLSEKDENITIKVVLPGITSILFAVSCLLGILGITNGPAFIELCWALDVVSFMIVNQTIHRCMSGASNQKDVSTGSAAVERELTAAKLLEEGSKTSLKEIPQ</sequence>
<keyword evidence="3" id="KW-1185">Reference proteome</keyword>
<organism evidence="2 3">
    <name type="scientific">Boothiomyces macroporosus</name>
    <dbReference type="NCBI Taxonomy" id="261099"/>
    <lineage>
        <taxon>Eukaryota</taxon>
        <taxon>Fungi</taxon>
        <taxon>Fungi incertae sedis</taxon>
        <taxon>Chytridiomycota</taxon>
        <taxon>Chytridiomycota incertae sedis</taxon>
        <taxon>Chytridiomycetes</taxon>
        <taxon>Rhizophydiales</taxon>
        <taxon>Terramycetaceae</taxon>
        <taxon>Boothiomyces</taxon>
    </lineage>
</organism>
<feature type="transmembrane region" description="Helical" evidence="1">
    <location>
        <begin position="146"/>
        <end position="166"/>
    </location>
</feature>
<dbReference type="AlphaFoldDB" id="A0AAD5UFZ3"/>
<reference evidence="2" key="1">
    <citation type="submission" date="2020-05" db="EMBL/GenBank/DDBJ databases">
        <title>Phylogenomic resolution of chytrid fungi.</title>
        <authorList>
            <person name="Stajich J.E."/>
            <person name="Amses K."/>
            <person name="Simmons R."/>
            <person name="Seto K."/>
            <person name="Myers J."/>
            <person name="Bonds A."/>
            <person name="Quandt C.A."/>
            <person name="Barry K."/>
            <person name="Liu P."/>
            <person name="Grigoriev I."/>
            <person name="Longcore J.E."/>
            <person name="James T.Y."/>
        </authorList>
    </citation>
    <scope>NUCLEOTIDE SEQUENCE</scope>
    <source>
        <strain evidence="2">PLAUS21</strain>
    </source>
</reference>
<dbReference type="EMBL" id="JADGKB010000101">
    <property type="protein sequence ID" value="KAJ3253757.1"/>
    <property type="molecule type" value="Genomic_DNA"/>
</dbReference>
<feature type="transmembrane region" description="Helical" evidence="1">
    <location>
        <begin position="6"/>
        <end position="23"/>
    </location>
</feature>
<evidence type="ECO:0000256" key="1">
    <source>
        <dbReference type="SAM" id="Phobius"/>
    </source>
</evidence>
<evidence type="ECO:0000313" key="2">
    <source>
        <dbReference type="EMBL" id="KAJ3253757.1"/>
    </source>
</evidence>
<proteinExistence type="predicted"/>
<feature type="transmembrane region" description="Helical" evidence="1">
    <location>
        <begin position="35"/>
        <end position="57"/>
    </location>
</feature>
<gene>
    <name evidence="2" type="ORF">HK103_000349</name>
</gene>